<accession>T1KRG4</accession>
<dbReference type="HOGENOM" id="CLU_848167_0_0_1"/>
<dbReference type="Proteomes" id="UP000015104">
    <property type="component" value="Unassembled WGS sequence"/>
</dbReference>
<dbReference type="AlphaFoldDB" id="T1KRG4"/>
<name>T1KRG4_TETUR</name>
<dbReference type="EMBL" id="CAEY01000391">
    <property type="status" value="NOT_ANNOTATED_CDS"/>
    <property type="molecule type" value="Genomic_DNA"/>
</dbReference>
<keyword evidence="2" id="KW-1185">Reference proteome</keyword>
<dbReference type="EnsemblMetazoa" id="tetur18g03440.1">
    <property type="protein sequence ID" value="tetur18g03440.1"/>
    <property type="gene ID" value="tetur18g03440"/>
</dbReference>
<reference evidence="2" key="1">
    <citation type="submission" date="2011-08" db="EMBL/GenBank/DDBJ databases">
        <authorList>
            <person name="Rombauts S."/>
        </authorList>
    </citation>
    <scope>NUCLEOTIDE SEQUENCE</scope>
    <source>
        <strain evidence="2">London</strain>
    </source>
</reference>
<evidence type="ECO:0000313" key="1">
    <source>
        <dbReference type="EnsemblMetazoa" id="tetur18g03440.1"/>
    </source>
</evidence>
<protein>
    <submittedName>
        <fullName evidence="1">Uncharacterized protein</fullName>
    </submittedName>
</protein>
<proteinExistence type="predicted"/>
<dbReference type="OMA" id="IMENTRG"/>
<sequence>MTSRWIIEKDVSSDWFLCKGNEISAVDSKKCQFPAGRRINVMLNDPPQPDQQADQDSDSYTQWKFSVRSVAAIGLTTDQSYGPGYSIKGFIYDSRGNLRTSGTDLVTQFGDKWPEASEIVLITNESVDNHLKIWIIQDHRPLGLALSLNYPLKGQLKPFLTFNKPGKCLIHRSTWKGNLETIERPHNQQLNGSIIGYWQLIQFNSQIPLRPHEATIIRRSDYIYELIMSGWNKIDVELMFSKGSVYRVKNKQKTTLGGPDEWMVEERKIFGAFVGTININLTENGMKMIIKTDQVSLKFNRCDKDKPNPIEYNPFVKSTDPFLETEIF</sequence>
<dbReference type="KEGG" id="tut:107366492"/>
<reference evidence="1" key="2">
    <citation type="submission" date="2015-06" db="UniProtKB">
        <authorList>
            <consortium name="EnsemblMetazoa"/>
        </authorList>
    </citation>
    <scope>IDENTIFICATION</scope>
</reference>
<evidence type="ECO:0000313" key="2">
    <source>
        <dbReference type="Proteomes" id="UP000015104"/>
    </source>
</evidence>
<gene>
    <name evidence="1" type="primary">107366492</name>
</gene>
<organism evidence="1 2">
    <name type="scientific">Tetranychus urticae</name>
    <name type="common">Two-spotted spider mite</name>
    <dbReference type="NCBI Taxonomy" id="32264"/>
    <lineage>
        <taxon>Eukaryota</taxon>
        <taxon>Metazoa</taxon>
        <taxon>Ecdysozoa</taxon>
        <taxon>Arthropoda</taxon>
        <taxon>Chelicerata</taxon>
        <taxon>Arachnida</taxon>
        <taxon>Acari</taxon>
        <taxon>Acariformes</taxon>
        <taxon>Trombidiformes</taxon>
        <taxon>Prostigmata</taxon>
        <taxon>Eleutherengona</taxon>
        <taxon>Raphignathae</taxon>
        <taxon>Tetranychoidea</taxon>
        <taxon>Tetranychidae</taxon>
        <taxon>Tetranychus</taxon>
    </lineage>
</organism>